<dbReference type="Gene3D" id="2.40.50.100">
    <property type="match status" value="1"/>
</dbReference>
<name>A0A2A5B1T5_9GAMM</name>
<dbReference type="InterPro" id="IPR050739">
    <property type="entry name" value="MFP"/>
</dbReference>
<evidence type="ECO:0008006" key="3">
    <source>
        <dbReference type="Google" id="ProtNLM"/>
    </source>
</evidence>
<proteinExistence type="predicted"/>
<protein>
    <recommendedName>
        <fullName evidence="3">Membrane fusion protein biotin-lipoyl like domain-containing protein</fullName>
    </recommendedName>
</protein>
<dbReference type="EMBL" id="NVVJ01000017">
    <property type="protein sequence ID" value="PCJ25435.1"/>
    <property type="molecule type" value="Genomic_DNA"/>
</dbReference>
<dbReference type="Proteomes" id="UP000218327">
    <property type="component" value="Unassembled WGS sequence"/>
</dbReference>
<comment type="caution">
    <text evidence="1">The sequence shown here is derived from an EMBL/GenBank/DDBJ whole genome shotgun (WGS) entry which is preliminary data.</text>
</comment>
<accession>A0A2A5B1T5</accession>
<dbReference type="AlphaFoldDB" id="A0A2A5B1T5"/>
<reference evidence="2" key="1">
    <citation type="submission" date="2017-08" db="EMBL/GenBank/DDBJ databases">
        <title>A dynamic microbial community with high functional redundancy inhabits the cold, oxic subseafloor aquifer.</title>
        <authorList>
            <person name="Tully B.J."/>
            <person name="Wheat C.G."/>
            <person name="Glazer B.T."/>
            <person name="Huber J.A."/>
        </authorList>
    </citation>
    <scope>NUCLEOTIDE SEQUENCE [LARGE SCALE GENOMIC DNA]</scope>
</reference>
<organism evidence="1 2">
    <name type="scientific">SAR86 cluster bacterium</name>
    <dbReference type="NCBI Taxonomy" id="2030880"/>
    <lineage>
        <taxon>Bacteria</taxon>
        <taxon>Pseudomonadati</taxon>
        <taxon>Pseudomonadota</taxon>
        <taxon>Gammaproteobacteria</taxon>
        <taxon>SAR86 cluster</taxon>
    </lineage>
</organism>
<sequence>MLAALILLTRTNYRETLPARGVLEPGQGVQKIVSPSAAVLKSVYVEAGDIVSKGQPLASLSTSVFDRSGRPIQEAQVDQLTSTQELLSQEMSVQEKLYIKNKSRNHEEIEGLQVRNQNLTAEMALLATQLTLSNTNLEALQYLLDNSNISQADFDQRHASHLGLRLQREALLGRMQEVSSKLTGLASVEEVIEFEYERDRLVFQKETDRLDYEIQRALSQGSITVLAQDNGIVAAVAVGQGESVRSSQPLFYINPENDRLRAIVYVPARVHGRLYPGQQIMLSYDAFDYQIYGRYNAIISSLSQASLDPREQLLPVSGINEPVFRVEASLEQEYVDGPELYRLQSGMQLSADFVVSEMPLLMFIFKPLLGLRGKIW</sequence>
<dbReference type="PRINTS" id="PR01490">
    <property type="entry name" value="RTXTOXIND"/>
</dbReference>
<dbReference type="PANTHER" id="PTHR30386">
    <property type="entry name" value="MEMBRANE FUSION SUBUNIT OF EMRAB-TOLC MULTIDRUG EFFLUX PUMP"/>
    <property type="match status" value="1"/>
</dbReference>
<dbReference type="PANTHER" id="PTHR30386:SF28">
    <property type="entry name" value="EXPORTED PROTEIN"/>
    <property type="match status" value="1"/>
</dbReference>
<gene>
    <name evidence="1" type="ORF">COA96_07310</name>
</gene>
<evidence type="ECO:0000313" key="1">
    <source>
        <dbReference type="EMBL" id="PCJ25435.1"/>
    </source>
</evidence>
<evidence type="ECO:0000313" key="2">
    <source>
        <dbReference type="Proteomes" id="UP000218327"/>
    </source>
</evidence>